<proteinExistence type="predicted"/>
<dbReference type="AlphaFoldDB" id="A0A5B9Y416"/>
<dbReference type="Proteomes" id="UP000323144">
    <property type="component" value="Chromosome"/>
</dbReference>
<dbReference type="KEGG" id="schi:SCHIN_v1c06170"/>
<evidence type="ECO:0000313" key="1">
    <source>
        <dbReference type="EMBL" id="QEH61814.1"/>
    </source>
</evidence>
<protein>
    <submittedName>
        <fullName evidence="1">Uncharacterized protein</fullName>
    </submittedName>
</protein>
<keyword evidence="2" id="KW-1185">Reference proteome</keyword>
<sequence length="323" mass="37744">MEKMSYEMRVQAVLDKFNEYNKINDDIKRFGIFNSFNVSHQIEKEYLYFEIRNTDNEEFDLLTSASSEQSIQINLHKDSEFNWLIKTMNRFIEKSKVSMKKAREIAKPQVGILVYDEFTDSYFLNPTSGPVLLKSKEIMKEIASTRLDIFGIFINLRSALIESDRRSEIIGDSFGKVLDKIKESVKNIQNMETKLRKIEGIPRYICDLKEVDAKISFESFATVDFGVEILKFNKFNEYDITGELDDMAFVESLYIKIRKIEETCKQMIDLGRSLISKNDPNLYNQDSSTKLWILTHEGRETMSNLNIMDFINNDISEVSFEIN</sequence>
<gene>
    <name evidence="1" type="ORF">SCHIN_v1c06170</name>
</gene>
<organism evidence="1 2">
    <name type="scientific">Spiroplasma chinense</name>
    <dbReference type="NCBI Taxonomy" id="216932"/>
    <lineage>
        <taxon>Bacteria</taxon>
        <taxon>Bacillati</taxon>
        <taxon>Mycoplasmatota</taxon>
        <taxon>Mollicutes</taxon>
        <taxon>Entomoplasmatales</taxon>
        <taxon>Spiroplasmataceae</taxon>
        <taxon>Spiroplasma</taxon>
    </lineage>
</organism>
<name>A0A5B9Y416_9MOLU</name>
<accession>A0A5B9Y416</accession>
<dbReference type="EMBL" id="CP043026">
    <property type="protein sequence ID" value="QEH61814.1"/>
    <property type="molecule type" value="Genomic_DNA"/>
</dbReference>
<evidence type="ECO:0000313" key="2">
    <source>
        <dbReference type="Proteomes" id="UP000323144"/>
    </source>
</evidence>
<reference evidence="1 2" key="1">
    <citation type="submission" date="2019-08" db="EMBL/GenBank/DDBJ databases">
        <title>Complete genome sequence of Spiroplasma chinense CCH (DSM 19755).</title>
        <authorList>
            <person name="Shen H.-Y."/>
            <person name="Lin Y.-C."/>
            <person name="Chou L."/>
            <person name="Kuo C.-H."/>
        </authorList>
    </citation>
    <scope>NUCLEOTIDE SEQUENCE [LARGE SCALE GENOMIC DNA]</scope>
    <source>
        <strain evidence="1 2">CCH</strain>
    </source>
</reference>
<dbReference type="RefSeq" id="WP_166508199.1">
    <property type="nucleotide sequence ID" value="NZ_CP043026.1"/>
</dbReference>